<accession>A0A523WBC1</accession>
<organism evidence="2 3">
    <name type="scientific">Aerophobetes bacterium</name>
    <dbReference type="NCBI Taxonomy" id="2030807"/>
    <lineage>
        <taxon>Bacteria</taxon>
        <taxon>Candidatus Aerophobota</taxon>
    </lineage>
</organism>
<sequence>MFEQIESSSKEVSDVRSVIGALFRKSPFEALHRHMQKVRECCDQLQPLMEAFMSGDRDLIRQKTKEISDLEHEADIIKNDIREHLPHRLLMSVDRSDILHFLNQEDAVADSIEDIARLIEMRETNVPSELKGELMELVDKVMHTITSLESATSEIKTLAQSSFSREEEKKVSDLIKRIDRSEYEADIVQQRSARKLFSLEDKIDFLSMVLLMKIMGELGSVADHAQNTGDRLRGIIAR</sequence>
<proteinExistence type="inferred from homology"/>
<dbReference type="SUPFAM" id="SSF109755">
    <property type="entry name" value="PhoU-like"/>
    <property type="match status" value="1"/>
</dbReference>
<protein>
    <submittedName>
        <fullName evidence="2">TIGR00153 family protein</fullName>
    </submittedName>
</protein>
<dbReference type="PANTHER" id="PTHR36536:SF3">
    <property type="entry name" value="UPF0111 PROTEIN HI_1603"/>
    <property type="match status" value="1"/>
</dbReference>
<reference evidence="2 3" key="1">
    <citation type="submission" date="2019-03" db="EMBL/GenBank/DDBJ databases">
        <title>Metabolic potential of uncultured bacteria and archaea associated with petroleum seepage in deep-sea sediments.</title>
        <authorList>
            <person name="Dong X."/>
            <person name="Hubert C."/>
        </authorList>
    </citation>
    <scope>NUCLEOTIDE SEQUENCE [LARGE SCALE GENOMIC DNA]</scope>
    <source>
        <strain evidence="2">E29_bin52</strain>
    </source>
</reference>
<dbReference type="InterPro" id="IPR038078">
    <property type="entry name" value="PhoU-like_sf"/>
</dbReference>
<name>A0A523WBC1_UNCAE</name>
<dbReference type="AlphaFoldDB" id="A0A523WBC1"/>
<dbReference type="PANTHER" id="PTHR36536">
    <property type="entry name" value="UPF0111 PROTEIN HI_1603"/>
    <property type="match status" value="1"/>
</dbReference>
<evidence type="ECO:0000313" key="2">
    <source>
        <dbReference type="EMBL" id="TET64308.1"/>
    </source>
</evidence>
<dbReference type="InterPro" id="IPR002727">
    <property type="entry name" value="DUF47"/>
</dbReference>
<dbReference type="Pfam" id="PF01865">
    <property type="entry name" value="PhoU_div"/>
    <property type="match status" value="1"/>
</dbReference>
<dbReference type="Proteomes" id="UP000319130">
    <property type="component" value="Unassembled WGS sequence"/>
</dbReference>
<comment type="caution">
    <text evidence="2">The sequence shown here is derived from an EMBL/GenBank/DDBJ whole genome shotgun (WGS) entry which is preliminary data.</text>
</comment>
<dbReference type="InterPro" id="IPR018445">
    <property type="entry name" value="Put_Phosphate_transp_reg"/>
</dbReference>
<comment type="similarity">
    <text evidence="1">Belongs to the UPF0111 family.</text>
</comment>
<evidence type="ECO:0000256" key="1">
    <source>
        <dbReference type="ARBA" id="ARBA00008591"/>
    </source>
</evidence>
<evidence type="ECO:0000313" key="3">
    <source>
        <dbReference type="Proteomes" id="UP000319130"/>
    </source>
</evidence>
<gene>
    <name evidence="2" type="ORF">E3J48_01285</name>
</gene>
<dbReference type="EMBL" id="SOIZ01000058">
    <property type="protein sequence ID" value="TET64308.1"/>
    <property type="molecule type" value="Genomic_DNA"/>
</dbReference>
<dbReference type="NCBIfam" id="TIGR00153">
    <property type="entry name" value="TIGR00153 family protein"/>
    <property type="match status" value="1"/>
</dbReference>
<dbReference type="Gene3D" id="1.20.58.220">
    <property type="entry name" value="Phosphate transport system protein phou homolog 2, domain 2"/>
    <property type="match status" value="1"/>
</dbReference>